<dbReference type="AlphaFoldDB" id="A0A914Q3R1"/>
<dbReference type="InterPro" id="IPR036465">
    <property type="entry name" value="vWFA_dom_sf"/>
</dbReference>
<feature type="domain" description="VWFA" evidence="1">
    <location>
        <begin position="1"/>
        <end position="177"/>
    </location>
</feature>
<dbReference type="Gene3D" id="3.40.50.410">
    <property type="entry name" value="von Willebrand factor, type A domain"/>
    <property type="match status" value="1"/>
</dbReference>
<name>A0A914Q3R1_9BILA</name>
<dbReference type="Pfam" id="PF00092">
    <property type="entry name" value="VWA"/>
    <property type="match status" value="1"/>
</dbReference>
<dbReference type="Proteomes" id="UP000887578">
    <property type="component" value="Unplaced"/>
</dbReference>
<sequence>MVVVDSSTFDDEQFEQLKESVGVLIDESFDLAPDVARAGFIVYTDKVSVPVALGHYEDKIELLQKISDSDRISGQAIALKSLDAARQQFILHGRHDASKVIVLITNGNNRGNAALAAQDLREAYGIQIFAIAVNPTAERQASLARLVGSEYADTRLLKINNVQDLSGDQLSFIRQSLCGHITPAAGSIESTEPSWITTKRSSGFPM</sequence>
<evidence type="ECO:0000313" key="3">
    <source>
        <dbReference type="WBParaSite" id="PDA_v2.g23559.t1"/>
    </source>
</evidence>
<organism evidence="2 3">
    <name type="scientific">Panagrolaimus davidi</name>
    <dbReference type="NCBI Taxonomy" id="227884"/>
    <lineage>
        <taxon>Eukaryota</taxon>
        <taxon>Metazoa</taxon>
        <taxon>Ecdysozoa</taxon>
        <taxon>Nematoda</taxon>
        <taxon>Chromadorea</taxon>
        <taxon>Rhabditida</taxon>
        <taxon>Tylenchina</taxon>
        <taxon>Panagrolaimomorpha</taxon>
        <taxon>Panagrolaimoidea</taxon>
        <taxon>Panagrolaimidae</taxon>
        <taxon>Panagrolaimus</taxon>
    </lineage>
</organism>
<dbReference type="PANTHER" id="PTHR24020">
    <property type="entry name" value="COLLAGEN ALPHA"/>
    <property type="match status" value="1"/>
</dbReference>
<dbReference type="InterPro" id="IPR050525">
    <property type="entry name" value="ECM_Assembly_Org"/>
</dbReference>
<dbReference type="CDD" id="cd01450">
    <property type="entry name" value="vWFA_subfamily_ECM"/>
    <property type="match status" value="1"/>
</dbReference>
<keyword evidence="2" id="KW-1185">Reference proteome</keyword>
<proteinExistence type="predicted"/>
<dbReference type="PROSITE" id="PS50234">
    <property type="entry name" value="VWFA"/>
    <property type="match status" value="1"/>
</dbReference>
<dbReference type="PANTHER" id="PTHR24020:SF84">
    <property type="entry name" value="VWFA DOMAIN-CONTAINING PROTEIN"/>
    <property type="match status" value="1"/>
</dbReference>
<evidence type="ECO:0000313" key="2">
    <source>
        <dbReference type="Proteomes" id="UP000887578"/>
    </source>
</evidence>
<evidence type="ECO:0000259" key="1">
    <source>
        <dbReference type="PROSITE" id="PS50234"/>
    </source>
</evidence>
<dbReference type="SMART" id="SM00327">
    <property type="entry name" value="VWA"/>
    <property type="match status" value="1"/>
</dbReference>
<accession>A0A914Q3R1</accession>
<protein>
    <submittedName>
        <fullName evidence="3">VWFA domain-containing protein</fullName>
    </submittedName>
</protein>
<dbReference type="WBParaSite" id="PDA_v2.g23559.t1">
    <property type="protein sequence ID" value="PDA_v2.g23559.t1"/>
    <property type="gene ID" value="PDA_v2.g23559"/>
</dbReference>
<reference evidence="3" key="1">
    <citation type="submission" date="2022-11" db="UniProtKB">
        <authorList>
            <consortium name="WormBaseParasite"/>
        </authorList>
    </citation>
    <scope>IDENTIFICATION</scope>
</reference>
<dbReference type="InterPro" id="IPR002035">
    <property type="entry name" value="VWF_A"/>
</dbReference>
<dbReference type="SUPFAM" id="SSF53300">
    <property type="entry name" value="vWA-like"/>
    <property type="match status" value="1"/>
</dbReference>